<accession>A0A285BXI8</accession>
<keyword evidence="1" id="KW-0472">Membrane</keyword>
<name>A0A285BXI8_9PROT</name>
<keyword evidence="1" id="KW-0812">Transmembrane</keyword>
<sequence length="76" mass="8869">MKHMQTRVQSLTESFANVTIGYFIALAAQMIVFPLYEIEVSISQNIQIGVIFTAVSIARSYLLRRFFNYYHHRPAR</sequence>
<proteinExistence type="predicted"/>
<dbReference type="Proteomes" id="UP000242498">
    <property type="component" value="Chromosome I"/>
</dbReference>
<organism evidence="2 3">
    <name type="scientific">Nitrosomonas ureae</name>
    <dbReference type="NCBI Taxonomy" id="44577"/>
    <lineage>
        <taxon>Bacteria</taxon>
        <taxon>Pseudomonadati</taxon>
        <taxon>Pseudomonadota</taxon>
        <taxon>Betaproteobacteria</taxon>
        <taxon>Nitrosomonadales</taxon>
        <taxon>Nitrosomonadaceae</taxon>
        <taxon>Nitrosomonas</taxon>
    </lineage>
</organism>
<feature type="transmembrane region" description="Helical" evidence="1">
    <location>
        <begin position="42"/>
        <end position="63"/>
    </location>
</feature>
<dbReference type="InterPro" id="IPR055644">
    <property type="entry name" value="DUF7220"/>
</dbReference>
<dbReference type="Pfam" id="PF23858">
    <property type="entry name" value="DUF7220"/>
    <property type="match status" value="1"/>
</dbReference>
<reference evidence="2 3" key="1">
    <citation type="submission" date="2017-08" db="EMBL/GenBank/DDBJ databases">
        <authorList>
            <person name="de Groot N.N."/>
        </authorList>
    </citation>
    <scope>NUCLEOTIDE SEQUENCE [LARGE SCALE GENOMIC DNA]</scope>
    <source>
        <strain evidence="2 3">Nm15</strain>
    </source>
</reference>
<dbReference type="EMBL" id="LT907782">
    <property type="protein sequence ID" value="SNX59636.1"/>
    <property type="molecule type" value="Genomic_DNA"/>
</dbReference>
<protein>
    <submittedName>
        <fullName evidence="2">Uncharacterized protein</fullName>
    </submittedName>
</protein>
<feature type="transmembrane region" description="Helical" evidence="1">
    <location>
        <begin position="15"/>
        <end position="36"/>
    </location>
</feature>
<dbReference type="OrthoDB" id="1451648at2"/>
<evidence type="ECO:0000313" key="2">
    <source>
        <dbReference type="EMBL" id="SNX59636.1"/>
    </source>
</evidence>
<keyword evidence="1" id="KW-1133">Transmembrane helix</keyword>
<evidence type="ECO:0000313" key="3">
    <source>
        <dbReference type="Proteomes" id="UP000242498"/>
    </source>
</evidence>
<gene>
    <name evidence="2" type="ORF">SAMN06296273_1077</name>
</gene>
<dbReference type="AlphaFoldDB" id="A0A285BXI8"/>
<evidence type="ECO:0000256" key="1">
    <source>
        <dbReference type="SAM" id="Phobius"/>
    </source>
</evidence>